<sequence>MEVIISSFSSIDQELIHWHHKDVRFFCRPLAACQTSATSSSILSTCSFLSFFLLVLFYLSLSITYLNFSFFFSFLFFLSLSLSFCCCFSVFIFTLSSFWSCSYLLFKIFLSLSLCLSLSLAIHPSIYLSTYLSIYLSITTEVSFQHCFIIKEKPVDEDIKD</sequence>
<protein>
    <submittedName>
        <fullName evidence="2">Uncharacterized protein</fullName>
    </submittedName>
</protein>
<feature type="transmembrane region" description="Helical" evidence="1">
    <location>
        <begin position="104"/>
        <end position="122"/>
    </location>
</feature>
<feature type="transmembrane region" description="Helical" evidence="1">
    <location>
        <begin position="68"/>
        <end position="92"/>
    </location>
</feature>
<gene>
    <name evidence="2" type="ORF">SPHA_52032</name>
</gene>
<reference evidence="2" key="1">
    <citation type="submission" date="2021-01" db="EMBL/GenBank/DDBJ databases">
        <authorList>
            <person name="Li R."/>
            <person name="Bekaert M."/>
        </authorList>
    </citation>
    <scope>NUCLEOTIDE SEQUENCE</scope>
    <source>
        <strain evidence="2">Farmed</strain>
    </source>
</reference>
<dbReference type="Proteomes" id="UP000597762">
    <property type="component" value="Unassembled WGS sequence"/>
</dbReference>
<dbReference type="AlphaFoldDB" id="A0A812D9X9"/>
<proteinExistence type="predicted"/>
<feature type="transmembrane region" description="Helical" evidence="1">
    <location>
        <begin position="42"/>
        <end position="61"/>
    </location>
</feature>
<keyword evidence="1" id="KW-0812">Transmembrane</keyword>
<evidence type="ECO:0000313" key="3">
    <source>
        <dbReference type="Proteomes" id="UP000597762"/>
    </source>
</evidence>
<accession>A0A812D9X9</accession>
<organism evidence="2 3">
    <name type="scientific">Acanthosepion pharaonis</name>
    <name type="common">Pharaoh cuttlefish</name>
    <name type="synonym">Sepia pharaonis</name>
    <dbReference type="NCBI Taxonomy" id="158019"/>
    <lineage>
        <taxon>Eukaryota</taxon>
        <taxon>Metazoa</taxon>
        <taxon>Spiralia</taxon>
        <taxon>Lophotrochozoa</taxon>
        <taxon>Mollusca</taxon>
        <taxon>Cephalopoda</taxon>
        <taxon>Coleoidea</taxon>
        <taxon>Decapodiformes</taxon>
        <taxon>Sepiida</taxon>
        <taxon>Sepiina</taxon>
        <taxon>Sepiidae</taxon>
        <taxon>Acanthosepion</taxon>
    </lineage>
</organism>
<evidence type="ECO:0000256" key="1">
    <source>
        <dbReference type="SAM" id="Phobius"/>
    </source>
</evidence>
<comment type="caution">
    <text evidence="2">The sequence shown here is derived from an EMBL/GenBank/DDBJ whole genome shotgun (WGS) entry which is preliminary data.</text>
</comment>
<keyword evidence="3" id="KW-1185">Reference proteome</keyword>
<evidence type="ECO:0000313" key="2">
    <source>
        <dbReference type="EMBL" id="CAE1297520.1"/>
    </source>
</evidence>
<keyword evidence="1" id="KW-1133">Transmembrane helix</keyword>
<dbReference type="EMBL" id="CAHIKZ030003205">
    <property type="protein sequence ID" value="CAE1297520.1"/>
    <property type="molecule type" value="Genomic_DNA"/>
</dbReference>
<keyword evidence="1" id="KW-0472">Membrane</keyword>
<name>A0A812D9X9_ACAPH</name>